<dbReference type="EMBL" id="CM047589">
    <property type="protein sequence ID" value="KAI9920329.1"/>
    <property type="molecule type" value="Genomic_DNA"/>
</dbReference>
<sequence>MMLMLLLLLLPIAAHYYSLFLLPPQLFVVVNTAHTSHVLLDTISDPLIDPSLINMLPLGVMRDQDNDFINHSTSSCSSQREQILAEIFDVHGVFQTCIHPQASRPYTDLHSSMTKYF</sequence>
<evidence type="ECO:0000313" key="2">
    <source>
        <dbReference type="Proteomes" id="UP001163321"/>
    </source>
</evidence>
<evidence type="ECO:0000313" key="1">
    <source>
        <dbReference type="EMBL" id="KAI9920329.1"/>
    </source>
</evidence>
<accession>A0ACC0WQJ9</accession>
<proteinExistence type="predicted"/>
<name>A0ACC0WQJ9_9STRA</name>
<gene>
    <name evidence="1" type="ORF">PsorP6_016061</name>
</gene>
<keyword evidence="2" id="KW-1185">Reference proteome</keyword>
<comment type="caution">
    <text evidence="1">The sequence shown here is derived from an EMBL/GenBank/DDBJ whole genome shotgun (WGS) entry which is preliminary data.</text>
</comment>
<organism evidence="1 2">
    <name type="scientific">Peronosclerospora sorghi</name>
    <dbReference type="NCBI Taxonomy" id="230839"/>
    <lineage>
        <taxon>Eukaryota</taxon>
        <taxon>Sar</taxon>
        <taxon>Stramenopiles</taxon>
        <taxon>Oomycota</taxon>
        <taxon>Peronosporomycetes</taxon>
        <taxon>Peronosporales</taxon>
        <taxon>Peronosporaceae</taxon>
        <taxon>Peronosclerospora</taxon>
    </lineage>
</organism>
<protein>
    <submittedName>
        <fullName evidence="1">Uncharacterized protein</fullName>
    </submittedName>
</protein>
<dbReference type="Proteomes" id="UP001163321">
    <property type="component" value="Chromosome 10"/>
</dbReference>
<reference evidence="1 2" key="1">
    <citation type="journal article" date="2022" name="bioRxiv">
        <title>The genome of the oomycete Peronosclerospora sorghi, a cosmopolitan pathogen of maize and sorghum, is inflated with dispersed pseudogenes.</title>
        <authorList>
            <person name="Fletcher K."/>
            <person name="Martin F."/>
            <person name="Isakeit T."/>
            <person name="Cavanaugh K."/>
            <person name="Magill C."/>
            <person name="Michelmore R."/>
        </authorList>
    </citation>
    <scope>NUCLEOTIDE SEQUENCE [LARGE SCALE GENOMIC DNA]</scope>
    <source>
        <strain evidence="1">P6</strain>
    </source>
</reference>